<keyword evidence="3 6" id="KW-0547">Nucleotide-binding</keyword>
<dbReference type="Pfam" id="PF00069">
    <property type="entry name" value="Pkinase"/>
    <property type="match status" value="1"/>
</dbReference>
<evidence type="ECO:0000313" key="9">
    <source>
        <dbReference type="EMBL" id="KAL0090072.1"/>
    </source>
</evidence>
<dbReference type="EMBL" id="JBCLYO010000004">
    <property type="protein sequence ID" value="KAL0090072.1"/>
    <property type="molecule type" value="Genomic_DNA"/>
</dbReference>
<evidence type="ECO:0000256" key="5">
    <source>
        <dbReference type="ARBA" id="ARBA00022840"/>
    </source>
</evidence>
<evidence type="ECO:0000256" key="4">
    <source>
        <dbReference type="ARBA" id="ARBA00022777"/>
    </source>
</evidence>
<protein>
    <submittedName>
        <fullName evidence="9">Kinase-like domain-containing protein</fullName>
    </submittedName>
</protein>
<evidence type="ECO:0000256" key="1">
    <source>
        <dbReference type="ARBA" id="ARBA00022527"/>
    </source>
</evidence>
<keyword evidence="1 7" id="KW-0723">Serine/threonine-protein kinase</keyword>
<proteinExistence type="inferred from homology"/>
<dbReference type="PROSITE" id="PS00107">
    <property type="entry name" value="PROTEIN_KINASE_ATP"/>
    <property type="match status" value="1"/>
</dbReference>
<name>A0ABR3B6Z6_PHYBL</name>
<feature type="binding site" evidence="6">
    <location>
        <position position="39"/>
    </location>
    <ligand>
        <name>ATP</name>
        <dbReference type="ChEBI" id="CHEBI:30616"/>
    </ligand>
</feature>
<dbReference type="InterPro" id="IPR008271">
    <property type="entry name" value="Ser/Thr_kinase_AS"/>
</dbReference>
<evidence type="ECO:0000256" key="7">
    <source>
        <dbReference type="RuleBase" id="RU000304"/>
    </source>
</evidence>
<comment type="caution">
    <text evidence="9">The sequence shown here is derived from an EMBL/GenBank/DDBJ whole genome shotgun (WGS) entry which is preliminary data.</text>
</comment>
<evidence type="ECO:0000256" key="2">
    <source>
        <dbReference type="ARBA" id="ARBA00022679"/>
    </source>
</evidence>
<sequence length="373" mass="42158">MLDRIIDGNYQLLEELGRGSYGCLFLGQSLDTNQYVAVKVLSKAGLDTNQRTLQQLEIDIQSSLHHPYLLSIHQTTQDEDHIFMVMELCDQGDLFDFVIRDPLKLCDQSLVKTLFGQILQAIEHMHSNHVYHRDIKLENILLKCDDDDQYTCKVADFGLATRERLSLEFGCGSTTYLGPEHFDDEDNGDDEKEAEEFVPYDAAASDCWSLGILLIALMFGRNPWEEATTMDPSYAEYIRDPLMLAHLFPTLSNGCLDFLISVLDVRPQDRPSVSAMRAAFMALENLFEEEEFDDDLAPITIPTALKTQKASFDSAIFSGGAGYASGSWSDMVDEESEPLDYDPFESPLASSCTSLEEDTDMFVHSQEKESWWL</sequence>
<keyword evidence="4" id="KW-0418">Kinase</keyword>
<accession>A0ABR3B6Z6</accession>
<dbReference type="PROSITE" id="PS50011">
    <property type="entry name" value="PROTEIN_KINASE_DOM"/>
    <property type="match status" value="1"/>
</dbReference>
<reference evidence="9 10" key="1">
    <citation type="submission" date="2024-04" db="EMBL/GenBank/DDBJ databases">
        <title>Symmetric and asymmetric DNA N6-adenine methylation regulates different biological responses in Mucorales.</title>
        <authorList>
            <consortium name="Lawrence Berkeley National Laboratory"/>
            <person name="Lax C."/>
            <person name="Mondo S.J."/>
            <person name="Osorio-Concepcion M."/>
            <person name="Muszewska A."/>
            <person name="Corrochano-Luque M."/>
            <person name="Gutierrez G."/>
            <person name="Riley R."/>
            <person name="Lipzen A."/>
            <person name="Guo J."/>
            <person name="Hundley H."/>
            <person name="Amirebrahimi M."/>
            <person name="Ng V."/>
            <person name="Lorenzo-Gutierrez D."/>
            <person name="Binder U."/>
            <person name="Yang J."/>
            <person name="Song Y."/>
            <person name="Canovas D."/>
            <person name="Navarro E."/>
            <person name="Freitag M."/>
            <person name="Gabaldon T."/>
            <person name="Grigoriev I.V."/>
            <person name="Corrochano L.M."/>
            <person name="Nicolas F.E."/>
            <person name="Garre V."/>
        </authorList>
    </citation>
    <scope>NUCLEOTIDE SEQUENCE [LARGE SCALE GENOMIC DNA]</scope>
    <source>
        <strain evidence="9 10">L51</strain>
    </source>
</reference>
<dbReference type="PROSITE" id="PS00108">
    <property type="entry name" value="PROTEIN_KINASE_ST"/>
    <property type="match status" value="1"/>
</dbReference>
<evidence type="ECO:0000313" key="10">
    <source>
        <dbReference type="Proteomes" id="UP001448207"/>
    </source>
</evidence>
<keyword evidence="10" id="KW-1185">Reference proteome</keyword>
<evidence type="ECO:0000256" key="6">
    <source>
        <dbReference type="PROSITE-ProRule" id="PRU10141"/>
    </source>
</evidence>
<organism evidence="9 10">
    <name type="scientific">Phycomyces blakesleeanus</name>
    <dbReference type="NCBI Taxonomy" id="4837"/>
    <lineage>
        <taxon>Eukaryota</taxon>
        <taxon>Fungi</taxon>
        <taxon>Fungi incertae sedis</taxon>
        <taxon>Mucoromycota</taxon>
        <taxon>Mucoromycotina</taxon>
        <taxon>Mucoromycetes</taxon>
        <taxon>Mucorales</taxon>
        <taxon>Phycomycetaceae</taxon>
        <taxon>Phycomyces</taxon>
    </lineage>
</organism>
<dbReference type="InterPro" id="IPR017441">
    <property type="entry name" value="Protein_kinase_ATP_BS"/>
</dbReference>
<dbReference type="Proteomes" id="UP001448207">
    <property type="component" value="Unassembled WGS sequence"/>
</dbReference>
<dbReference type="Gene3D" id="1.10.510.10">
    <property type="entry name" value="Transferase(Phosphotransferase) domain 1"/>
    <property type="match status" value="1"/>
</dbReference>
<dbReference type="PANTHER" id="PTHR24345:SF91">
    <property type="entry name" value="SERINE_THREONINE-PROTEIN KINASE PLK4"/>
    <property type="match status" value="1"/>
</dbReference>
<dbReference type="SUPFAM" id="SSF56112">
    <property type="entry name" value="Protein kinase-like (PK-like)"/>
    <property type="match status" value="1"/>
</dbReference>
<evidence type="ECO:0000259" key="8">
    <source>
        <dbReference type="PROSITE" id="PS50011"/>
    </source>
</evidence>
<dbReference type="SMART" id="SM00220">
    <property type="entry name" value="S_TKc"/>
    <property type="match status" value="1"/>
</dbReference>
<keyword evidence="2" id="KW-0808">Transferase</keyword>
<comment type="similarity">
    <text evidence="7">Belongs to the protein kinase superfamily.</text>
</comment>
<dbReference type="InterPro" id="IPR011009">
    <property type="entry name" value="Kinase-like_dom_sf"/>
</dbReference>
<feature type="domain" description="Protein kinase" evidence="8">
    <location>
        <begin position="10"/>
        <end position="281"/>
    </location>
</feature>
<gene>
    <name evidence="9" type="ORF">J3Q64DRAFT_1636671</name>
</gene>
<evidence type="ECO:0000256" key="3">
    <source>
        <dbReference type="ARBA" id="ARBA00022741"/>
    </source>
</evidence>
<dbReference type="InterPro" id="IPR000719">
    <property type="entry name" value="Prot_kinase_dom"/>
</dbReference>
<dbReference type="PANTHER" id="PTHR24345">
    <property type="entry name" value="SERINE/THREONINE-PROTEIN KINASE PLK"/>
    <property type="match status" value="1"/>
</dbReference>
<keyword evidence="5 6" id="KW-0067">ATP-binding</keyword>